<dbReference type="EMBL" id="DWYY01000129">
    <property type="protein sequence ID" value="HJA93815.1"/>
    <property type="molecule type" value="Genomic_DNA"/>
</dbReference>
<evidence type="ECO:0000313" key="1">
    <source>
        <dbReference type="EMBL" id="HJA93815.1"/>
    </source>
</evidence>
<proteinExistence type="predicted"/>
<evidence type="ECO:0000313" key="2">
    <source>
        <dbReference type="Proteomes" id="UP000886858"/>
    </source>
</evidence>
<organism evidence="1 2">
    <name type="scientific">Candidatus Eisenbergiella merdipullorum</name>
    <dbReference type="NCBI Taxonomy" id="2838553"/>
    <lineage>
        <taxon>Bacteria</taxon>
        <taxon>Bacillati</taxon>
        <taxon>Bacillota</taxon>
        <taxon>Clostridia</taxon>
        <taxon>Lachnospirales</taxon>
        <taxon>Lachnospiraceae</taxon>
        <taxon>Eisenbergiella</taxon>
    </lineage>
</organism>
<reference evidence="1" key="1">
    <citation type="journal article" date="2021" name="PeerJ">
        <title>Extensive microbial diversity within the chicken gut microbiome revealed by metagenomics and culture.</title>
        <authorList>
            <person name="Gilroy R."/>
            <person name="Ravi A."/>
            <person name="Getino M."/>
            <person name="Pursley I."/>
            <person name="Horton D.L."/>
            <person name="Alikhan N.F."/>
            <person name="Baker D."/>
            <person name="Gharbi K."/>
            <person name="Hall N."/>
            <person name="Watson M."/>
            <person name="Adriaenssens E.M."/>
            <person name="Foster-Nyarko E."/>
            <person name="Jarju S."/>
            <person name="Secka A."/>
            <person name="Antonio M."/>
            <person name="Oren A."/>
            <person name="Chaudhuri R.R."/>
            <person name="La Ragione R."/>
            <person name="Hildebrand F."/>
            <person name="Pallen M.J."/>
        </authorList>
    </citation>
    <scope>NUCLEOTIDE SEQUENCE</scope>
    <source>
        <strain evidence="1">CHK179-7159</strain>
    </source>
</reference>
<dbReference type="Proteomes" id="UP000886858">
    <property type="component" value="Unassembled WGS sequence"/>
</dbReference>
<accession>A0A9D2I6F7</accession>
<gene>
    <name evidence="1" type="ORF">H9717_12000</name>
</gene>
<reference evidence="1" key="2">
    <citation type="submission" date="2021-04" db="EMBL/GenBank/DDBJ databases">
        <authorList>
            <person name="Gilroy R."/>
        </authorList>
    </citation>
    <scope>NUCLEOTIDE SEQUENCE</scope>
    <source>
        <strain evidence="1">CHK179-7159</strain>
    </source>
</reference>
<sequence length="58" mass="6556">MKQQAGIGDRKERYAQKNGVIPEKADVWNTLNATQQAILGLFKRRMPVVNIGEERSNS</sequence>
<comment type="caution">
    <text evidence="1">The sequence shown here is derived from an EMBL/GenBank/DDBJ whole genome shotgun (WGS) entry which is preliminary data.</text>
</comment>
<protein>
    <submittedName>
        <fullName evidence="1">Uncharacterized protein</fullName>
    </submittedName>
</protein>
<dbReference type="AlphaFoldDB" id="A0A9D2I6F7"/>
<name>A0A9D2I6F7_9FIRM</name>